<dbReference type="Proteomes" id="UP001232725">
    <property type="component" value="Unassembled WGS sequence"/>
</dbReference>
<dbReference type="InterPro" id="IPR010994">
    <property type="entry name" value="RuvA_2-like"/>
</dbReference>
<name>A0ABT9IL65_9MICC</name>
<feature type="compositionally biased region" description="Low complexity" evidence="1">
    <location>
        <begin position="12"/>
        <end position="23"/>
    </location>
</feature>
<reference evidence="3 4" key="1">
    <citation type="submission" date="2023-08" db="EMBL/GenBank/DDBJ databases">
        <title>Arthrobacter horti sp. nov., isolated from forest soil.</title>
        <authorList>
            <person name="Park M."/>
        </authorList>
    </citation>
    <scope>NUCLEOTIDE SEQUENCE [LARGE SCALE GENOMIC DNA]</scope>
    <source>
        <strain evidence="3 4">YJM1</strain>
    </source>
</reference>
<keyword evidence="4" id="KW-1185">Reference proteome</keyword>
<protein>
    <submittedName>
        <fullName evidence="3">ComEA family DNA-binding protein</fullName>
    </submittedName>
</protein>
<feature type="region of interest" description="Disordered" evidence="1">
    <location>
        <begin position="12"/>
        <end position="42"/>
    </location>
</feature>
<dbReference type="Pfam" id="PF10531">
    <property type="entry name" value="SLBB"/>
    <property type="match status" value="1"/>
</dbReference>
<sequence>MPITWWLLSPASVPAPGPGASRPPGGGTPALQSPPPAQSPPRQLLVHVSGAVLKPGVVKVPEHARVFQALEAAGGAKPGAQLETVNLAAEVTDGLHIHVLAQDEKPARSQGQAAAGAAGAAPGGGAAVVGLNSSSVEELMSLPRVGKVLAERIVAWRQEHGPFTRTEDLDAVDGIGPKLLEQLLPLVSLG</sequence>
<comment type="caution">
    <text evidence="3">The sequence shown here is derived from an EMBL/GenBank/DDBJ whole genome shotgun (WGS) entry which is preliminary data.</text>
</comment>
<dbReference type="SUPFAM" id="SSF47781">
    <property type="entry name" value="RuvA domain 2-like"/>
    <property type="match status" value="1"/>
</dbReference>
<feature type="domain" description="Helix-hairpin-helix DNA-binding motif class 1" evidence="2">
    <location>
        <begin position="137"/>
        <end position="156"/>
    </location>
</feature>
<dbReference type="Gene3D" id="1.10.150.280">
    <property type="entry name" value="AF1531-like domain"/>
    <property type="match status" value="1"/>
</dbReference>
<evidence type="ECO:0000313" key="4">
    <source>
        <dbReference type="Proteomes" id="UP001232725"/>
    </source>
</evidence>
<evidence type="ECO:0000259" key="2">
    <source>
        <dbReference type="SMART" id="SM00278"/>
    </source>
</evidence>
<dbReference type="InterPro" id="IPR051675">
    <property type="entry name" value="Endo/Exo/Phosphatase_dom_1"/>
</dbReference>
<evidence type="ECO:0000313" key="3">
    <source>
        <dbReference type="EMBL" id="MDP5226027.1"/>
    </source>
</evidence>
<proteinExistence type="predicted"/>
<accession>A0ABT9IL65</accession>
<evidence type="ECO:0000256" key="1">
    <source>
        <dbReference type="SAM" id="MobiDB-lite"/>
    </source>
</evidence>
<dbReference type="Pfam" id="PF12836">
    <property type="entry name" value="HHH_3"/>
    <property type="match status" value="1"/>
</dbReference>
<dbReference type="GO" id="GO:0003677">
    <property type="term" value="F:DNA binding"/>
    <property type="evidence" value="ECO:0007669"/>
    <property type="project" value="UniProtKB-KW"/>
</dbReference>
<dbReference type="Gene3D" id="3.10.560.10">
    <property type="entry name" value="Outer membrane lipoprotein wza domain like"/>
    <property type="match status" value="1"/>
</dbReference>
<dbReference type="PANTHER" id="PTHR21180:SF32">
    <property type="entry name" value="ENDONUCLEASE_EXONUCLEASE_PHOSPHATASE FAMILY DOMAIN-CONTAINING PROTEIN 1"/>
    <property type="match status" value="1"/>
</dbReference>
<dbReference type="RefSeq" id="WP_305995060.1">
    <property type="nucleotide sequence ID" value="NZ_JAVALS010000001.1"/>
</dbReference>
<dbReference type="SMART" id="SM00278">
    <property type="entry name" value="HhH1"/>
    <property type="match status" value="2"/>
</dbReference>
<dbReference type="EMBL" id="JAVALS010000001">
    <property type="protein sequence ID" value="MDP5226027.1"/>
    <property type="molecule type" value="Genomic_DNA"/>
</dbReference>
<organism evidence="3 4">
    <name type="scientific">Arthrobacter horti</name>
    <dbReference type="NCBI Taxonomy" id="3068273"/>
    <lineage>
        <taxon>Bacteria</taxon>
        <taxon>Bacillati</taxon>
        <taxon>Actinomycetota</taxon>
        <taxon>Actinomycetes</taxon>
        <taxon>Micrococcales</taxon>
        <taxon>Micrococcaceae</taxon>
        <taxon>Arthrobacter</taxon>
    </lineage>
</organism>
<dbReference type="PANTHER" id="PTHR21180">
    <property type="entry name" value="ENDONUCLEASE/EXONUCLEASE/PHOSPHATASE FAMILY DOMAIN-CONTAINING PROTEIN 1"/>
    <property type="match status" value="1"/>
</dbReference>
<dbReference type="InterPro" id="IPR003583">
    <property type="entry name" value="Hlx-hairpin-Hlx_DNA-bd_motif"/>
</dbReference>
<gene>
    <name evidence="3" type="ORF">Q9R02_02545</name>
</gene>
<feature type="domain" description="Helix-hairpin-helix DNA-binding motif class 1" evidence="2">
    <location>
        <begin position="167"/>
        <end position="186"/>
    </location>
</feature>
<keyword evidence="3" id="KW-0238">DNA-binding</keyword>
<dbReference type="InterPro" id="IPR019554">
    <property type="entry name" value="Soluble_ligand-bd"/>
</dbReference>